<accession>A0AAN6PL66</accession>
<comment type="similarity">
    <text evidence="3 7">Belongs to the transthyretin family. 5-hydroxyisourate hydrolase subfamily.</text>
</comment>
<dbReference type="Gene3D" id="2.60.40.180">
    <property type="entry name" value="Transthyretin/hydroxyisourate hydrolase domain"/>
    <property type="match status" value="1"/>
</dbReference>
<evidence type="ECO:0000313" key="10">
    <source>
        <dbReference type="EMBL" id="KAK4043083.1"/>
    </source>
</evidence>
<dbReference type="InterPro" id="IPR014306">
    <property type="entry name" value="Hydroxyisourate_hydrolase"/>
</dbReference>
<evidence type="ECO:0000256" key="5">
    <source>
        <dbReference type="ARBA" id="ARBA00022631"/>
    </source>
</evidence>
<dbReference type="InterPro" id="IPR023418">
    <property type="entry name" value="Thyroxine_BS"/>
</dbReference>
<feature type="compositionally biased region" description="Pro residues" evidence="8">
    <location>
        <begin position="38"/>
        <end position="47"/>
    </location>
</feature>
<evidence type="ECO:0000259" key="9">
    <source>
        <dbReference type="Pfam" id="PF00576"/>
    </source>
</evidence>
<organism evidence="10 11">
    <name type="scientific">Parachaetomium inaequale</name>
    <dbReference type="NCBI Taxonomy" id="2588326"/>
    <lineage>
        <taxon>Eukaryota</taxon>
        <taxon>Fungi</taxon>
        <taxon>Dikarya</taxon>
        <taxon>Ascomycota</taxon>
        <taxon>Pezizomycotina</taxon>
        <taxon>Sordariomycetes</taxon>
        <taxon>Sordariomycetidae</taxon>
        <taxon>Sordariales</taxon>
        <taxon>Chaetomiaceae</taxon>
        <taxon>Parachaetomium</taxon>
    </lineage>
</organism>
<feature type="region of interest" description="Disordered" evidence="8">
    <location>
        <begin position="32"/>
        <end position="59"/>
    </location>
</feature>
<evidence type="ECO:0000256" key="3">
    <source>
        <dbReference type="ARBA" id="ARBA00009850"/>
    </source>
</evidence>
<evidence type="ECO:0000256" key="2">
    <source>
        <dbReference type="ARBA" id="ARBA00002704"/>
    </source>
</evidence>
<dbReference type="PANTHER" id="PTHR10395">
    <property type="entry name" value="URICASE AND TRANSTHYRETIN-RELATED"/>
    <property type="match status" value="1"/>
</dbReference>
<comment type="caution">
    <text evidence="10">The sequence shown here is derived from an EMBL/GenBank/DDBJ whole genome shotgun (WGS) entry which is preliminary data.</text>
</comment>
<dbReference type="InterPro" id="IPR023419">
    <property type="entry name" value="Transthyretin_CS"/>
</dbReference>
<dbReference type="EC" id="3.5.2.17" evidence="7"/>
<comment type="catalytic activity">
    <reaction evidence="1 7">
        <text>5-hydroxyisourate + H2O = 5-hydroxy-2-oxo-4-ureido-2,5-dihydro-1H-imidazole-5-carboxylate + H(+)</text>
        <dbReference type="Rhea" id="RHEA:23736"/>
        <dbReference type="ChEBI" id="CHEBI:15377"/>
        <dbReference type="ChEBI" id="CHEBI:15378"/>
        <dbReference type="ChEBI" id="CHEBI:18072"/>
        <dbReference type="ChEBI" id="CHEBI:58639"/>
        <dbReference type="EC" id="3.5.2.17"/>
    </reaction>
</comment>
<dbReference type="AlphaFoldDB" id="A0AAN6PL66"/>
<evidence type="ECO:0000256" key="6">
    <source>
        <dbReference type="ARBA" id="ARBA00022801"/>
    </source>
</evidence>
<feature type="non-terminal residue" evidence="10">
    <location>
        <position position="1"/>
    </location>
</feature>
<name>A0AAN6PL66_9PEZI</name>
<dbReference type="GO" id="GO:0006144">
    <property type="term" value="P:purine nucleobase metabolic process"/>
    <property type="evidence" value="ECO:0007669"/>
    <property type="project" value="UniProtKB-KW"/>
</dbReference>
<dbReference type="InterPro" id="IPR036817">
    <property type="entry name" value="Transthyretin/HIU_hydrolase_sf"/>
</dbReference>
<dbReference type="PROSITE" id="PS00768">
    <property type="entry name" value="TRANSTHYRETIN_1"/>
    <property type="match status" value="1"/>
</dbReference>
<feature type="domain" description="Transthyretin/hydroxyisourate hydrolase" evidence="9">
    <location>
        <begin position="8"/>
        <end position="145"/>
    </location>
</feature>
<proteinExistence type="inferred from homology"/>
<dbReference type="EMBL" id="MU854332">
    <property type="protein sequence ID" value="KAK4043083.1"/>
    <property type="molecule type" value="Genomic_DNA"/>
</dbReference>
<keyword evidence="6 7" id="KW-0378">Hydrolase</keyword>
<evidence type="ECO:0000256" key="1">
    <source>
        <dbReference type="ARBA" id="ARBA00001043"/>
    </source>
</evidence>
<sequence length="146" mass="15885">PPSTKDAITCHVLDTTLGQPARNMRVKLELISTTTTPSPSPTAPSPPQGHRVFESQTDEDGRIKVWLPYSSATSSGEVPVYTLSDVLGGISGDSRWTLRFDSAGYFGGADKTFYPEVDVTVTVREGERYHVPLLLAPYGYSTYRGS</sequence>
<dbReference type="InterPro" id="IPR023416">
    <property type="entry name" value="Transthyretin/HIU_hydrolase_d"/>
</dbReference>
<dbReference type="NCBIfam" id="TIGR02962">
    <property type="entry name" value="hdxy_isourate"/>
    <property type="match status" value="1"/>
</dbReference>
<gene>
    <name evidence="10" type="ORF">C8A01DRAFT_13385</name>
</gene>
<dbReference type="Proteomes" id="UP001303115">
    <property type="component" value="Unassembled WGS sequence"/>
</dbReference>
<protein>
    <recommendedName>
        <fullName evidence="7">5-hydroxyisourate hydrolase</fullName>
        <shortName evidence="7">HIU hydrolase</shortName>
        <shortName evidence="7">HIUHase</shortName>
        <ecNumber evidence="7">3.5.2.17</ecNumber>
    </recommendedName>
</protein>
<reference evidence="11" key="1">
    <citation type="journal article" date="2023" name="Mol. Phylogenet. Evol.">
        <title>Genome-scale phylogeny and comparative genomics of the fungal order Sordariales.</title>
        <authorList>
            <person name="Hensen N."/>
            <person name="Bonometti L."/>
            <person name="Westerberg I."/>
            <person name="Brannstrom I.O."/>
            <person name="Guillou S."/>
            <person name="Cros-Aarteil S."/>
            <person name="Calhoun S."/>
            <person name="Haridas S."/>
            <person name="Kuo A."/>
            <person name="Mondo S."/>
            <person name="Pangilinan J."/>
            <person name="Riley R."/>
            <person name="LaButti K."/>
            <person name="Andreopoulos B."/>
            <person name="Lipzen A."/>
            <person name="Chen C."/>
            <person name="Yan M."/>
            <person name="Daum C."/>
            <person name="Ng V."/>
            <person name="Clum A."/>
            <person name="Steindorff A."/>
            <person name="Ohm R.A."/>
            <person name="Martin F."/>
            <person name="Silar P."/>
            <person name="Natvig D.O."/>
            <person name="Lalanne C."/>
            <person name="Gautier V."/>
            <person name="Ament-Velasquez S.L."/>
            <person name="Kruys A."/>
            <person name="Hutchinson M.I."/>
            <person name="Powell A.J."/>
            <person name="Barry K."/>
            <person name="Miller A.N."/>
            <person name="Grigoriev I.V."/>
            <person name="Debuchy R."/>
            <person name="Gladieux P."/>
            <person name="Hiltunen Thoren M."/>
            <person name="Johannesson H."/>
        </authorList>
    </citation>
    <scope>NUCLEOTIDE SEQUENCE [LARGE SCALE GENOMIC DNA]</scope>
    <source>
        <strain evidence="11">CBS 284.82</strain>
    </source>
</reference>
<evidence type="ECO:0000256" key="8">
    <source>
        <dbReference type="SAM" id="MobiDB-lite"/>
    </source>
</evidence>
<evidence type="ECO:0000256" key="7">
    <source>
        <dbReference type="RuleBase" id="RU361270"/>
    </source>
</evidence>
<dbReference type="SUPFAM" id="SSF49472">
    <property type="entry name" value="Transthyretin (synonym: prealbumin)"/>
    <property type="match status" value="1"/>
</dbReference>
<evidence type="ECO:0000313" key="11">
    <source>
        <dbReference type="Proteomes" id="UP001303115"/>
    </source>
</evidence>
<dbReference type="GO" id="GO:0033971">
    <property type="term" value="F:hydroxyisourate hydrolase activity"/>
    <property type="evidence" value="ECO:0007669"/>
    <property type="project" value="UniProtKB-EC"/>
</dbReference>
<evidence type="ECO:0000256" key="4">
    <source>
        <dbReference type="ARBA" id="ARBA00011881"/>
    </source>
</evidence>
<dbReference type="PROSITE" id="PS00769">
    <property type="entry name" value="TRANSTHYRETIN_2"/>
    <property type="match status" value="1"/>
</dbReference>
<dbReference type="PANTHER" id="PTHR10395:SF7">
    <property type="entry name" value="5-HYDROXYISOURATE HYDROLASE"/>
    <property type="match status" value="1"/>
</dbReference>
<dbReference type="Pfam" id="PF00576">
    <property type="entry name" value="Transthyretin"/>
    <property type="match status" value="1"/>
</dbReference>
<comment type="subunit">
    <text evidence="4 7">Homotetramer.</text>
</comment>
<comment type="function">
    <text evidence="2">Catalyzes the hydrolysis of 5-hydroxyisourate (HIU) to 2-oxo-4-hydroxy-4-carboxy-5-ureidoimidazoline (OHCU).</text>
</comment>
<keyword evidence="5 7" id="KW-0659">Purine metabolism</keyword>
<keyword evidence="11" id="KW-1185">Reference proteome</keyword>